<organism evidence="3">
    <name type="scientific">marine metagenome</name>
    <dbReference type="NCBI Taxonomy" id="408172"/>
    <lineage>
        <taxon>unclassified sequences</taxon>
        <taxon>metagenomes</taxon>
        <taxon>ecological metagenomes</taxon>
    </lineage>
</organism>
<keyword evidence="1" id="KW-1133">Transmembrane helix</keyword>
<accession>A0A381WE84</accession>
<dbReference type="AlphaFoldDB" id="A0A381WE84"/>
<reference evidence="3" key="1">
    <citation type="submission" date="2018-05" db="EMBL/GenBank/DDBJ databases">
        <authorList>
            <person name="Lanie J.A."/>
            <person name="Ng W.-L."/>
            <person name="Kazmierczak K.M."/>
            <person name="Andrzejewski T.M."/>
            <person name="Davidsen T.M."/>
            <person name="Wayne K.J."/>
            <person name="Tettelin H."/>
            <person name="Glass J.I."/>
            <person name="Rusch D."/>
            <person name="Podicherti R."/>
            <person name="Tsui H.-C.T."/>
            <person name="Winkler M.E."/>
        </authorList>
    </citation>
    <scope>NUCLEOTIDE SEQUENCE</scope>
</reference>
<name>A0A381WE84_9ZZZZ</name>
<dbReference type="InterPro" id="IPR033399">
    <property type="entry name" value="TP_0789-like"/>
</dbReference>
<keyword evidence="1" id="KW-0472">Membrane</keyword>
<dbReference type="Pfam" id="PF17131">
    <property type="entry name" value="LolA_like"/>
    <property type="match status" value="1"/>
</dbReference>
<feature type="domain" description="Uncharacterized protein TP-0789" evidence="2">
    <location>
        <begin position="71"/>
        <end position="252"/>
    </location>
</feature>
<proteinExistence type="predicted"/>
<gene>
    <name evidence="3" type="ORF">METZ01_LOCUS103485</name>
</gene>
<keyword evidence="1" id="KW-0812">Transmembrane</keyword>
<evidence type="ECO:0000259" key="2">
    <source>
        <dbReference type="Pfam" id="PF17131"/>
    </source>
</evidence>
<evidence type="ECO:0000313" key="3">
    <source>
        <dbReference type="EMBL" id="SVA50631.1"/>
    </source>
</evidence>
<dbReference type="EMBL" id="UINC01011475">
    <property type="protein sequence ID" value="SVA50631.1"/>
    <property type="molecule type" value="Genomic_DNA"/>
</dbReference>
<dbReference type="CDD" id="cd16329">
    <property type="entry name" value="LolA_like"/>
    <property type="match status" value="1"/>
</dbReference>
<protein>
    <recommendedName>
        <fullName evidence="2">Uncharacterized protein TP-0789 domain-containing protein</fullName>
    </recommendedName>
</protein>
<sequence>MRLIKNLTINIFIIFIVFFANCVSALNLDPKKILDDVDDLYRSNASHGILTLSVTTVNWQRTLTLEQWSKGEDKSLFKILKPKKEKGLATLRVDKNVWNYMPKVKRVVKIPSSMMSSSWMGSHFTNDDLVKQSRMADDYTFSITFEGMQNGKAIIEVTCLPNKEAAVVWGKVEVVVYADDYLPLRMIYYDEDLFLSRTLEFTNIEMMDGKMIPTMMNIIPADEPGESTTVKWEEIQFDVTIDDEFFSLRKLQQ</sequence>
<dbReference type="Gene3D" id="2.50.20.10">
    <property type="entry name" value="Lipoprotein localisation LolA/LolB/LppX"/>
    <property type="match status" value="1"/>
</dbReference>
<evidence type="ECO:0000256" key="1">
    <source>
        <dbReference type="SAM" id="Phobius"/>
    </source>
</evidence>
<feature type="transmembrane region" description="Helical" evidence="1">
    <location>
        <begin position="7"/>
        <end position="26"/>
    </location>
</feature>